<keyword evidence="2" id="KW-1185">Reference proteome</keyword>
<proteinExistence type="predicted"/>
<gene>
    <name evidence="1" type="ORF">INT44_005074</name>
</gene>
<protein>
    <submittedName>
        <fullName evidence="1">Uncharacterized protein</fullName>
    </submittedName>
</protein>
<organism evidence="1 2">
    <name type="scientific">Umbelopsis vinacea</name>
    <dbReference type="NCBI Taxonomy" id="44442"/>
    <lineage>
        <taxon>Eukaryota</taxon>
        <taxon>Fungi</taxon>
        <taxon>Fungi incertae sedis</taxon>
        <taxon>Mucoromycota</taxon>
        <taxon>Mucoromycotina</taxon>
        <taxon>Umbelopsidomycetes</taxon>
        <taxon>Umbelopsidales</taxon>
        <taxon>Umbelopsidaceae</taxon>
        <taxon>Umbelopsis</taxon>
    </lineage>
</organism>
<evidence type="ECO:0000313" key="1">
    <source>
        <dbReference type="EMBL" id="KAG2187388.1"/>
    </source>
</evidence>
<name>A0A8H7UPL7_9FUNG</name>
<dbReference type="EMBL" id="JAEPRA010000003">
    <property type="protein sequence ID" value="KAG2187388.1"/>
    <property type="molecule type" value="Genomic_DNA"/>
</dbReference>
<reference evidence="1" key="1">
    <citation type="submission" date="2020-12" db="EMBL/GenBank/DDBJ databases">
        <title>Metabolic potential, ecology and presence of endohyphal bacteria is reflected in genomic diversity of Mucoromycotina.</title>
        <authorList>
            <person name="Muszewska A."/>
            <person name="Okrasinska A."/>
            <person name="Steczkiewicz K."/>
            <person name="Drgas O."/>
            <person name="Orlowska M."/>
            <person name="Perlinska-Lenart U."/>
            <person name="Aleksandrzak-Piekarczyk T."/>
            <person name="Szatraj K."/>
            <person name="Zielenkiewicz U."/>
            <person name="Pilsyk S."/>
            <person name="Malc E."/>
            <person name="Mieczkowski P."/>
            <person name="Kruszewska J.S."/>
            <person name="Biernat P."/>
            <person name="Pawlowska J."/>
        </authorList>
    </citation>
    <scope>NUCLEOTIDE SEQUENCE</scope>
    <source>
        <strain evidence="1">WA0000051536</strain>
    </source>
</reference>
<comment type="caution">
    <text evidence="1">The sequence shown here is derived from an EMBL/GenBank/DDBJ whole genome shotgun (WGS) entry which is preliminary data.</text>
</comment>
<dbReference type="Proteomes" id="UP000612746">
    <property type="component" value="Unassembled WGS sequence"/>
</dbReference>
<sequence length="82" mass="9349">MDIPPTEAASPLKRGRFVNTYKRSPTSARLSLEGECFAWFSFNFGYRTPCTPPQAETYYQAKEQLKVAQQSPRFANAEPIRT</sequence>
<dbReference type="AlphaFoldDB" id="A0A8H7UPL7"/>
<evidence type="ECO:0000313" key="2">
    <source>
        <dbReference type="Proteomes" id="UP000612746"/>
    </source>
</evidence>
<accession>A0A8H7UPL7</accession>